<dbReference type="AlphaFoldDB" id="A0A7T7CAN2"/>
<evidence type="ECO:0000313" key="1">
    <source>
        <dbReference type="EMBL" id="QQK75077.1"/>
    </source>
</evidence>
<sequence>MNKDTWIKTKDLDTPLNQVFPGTMTRNTVRDFVRRSEKVLSITPENIEKMGYIKLNRYVDKLDKKLMELEGEYE</sequence>
<evidence type="ECO:0000313" key="3">
    <source>
        <dbReference type="Proteomes" id="UP000595823"/>
    </source>
</evidence>
<reference evidence="1 3" key="1">
    <citation type="submission" date="2020-06" db="EMBL/GenBank/DDBJ databases">
        <title>Genomic analysis of Salicibibacter sp. NKC5-3.</title>
        <authorList>
            <person name="Oh Y.J."/>
        </authorList>
    </citation>
    <scope>NUCLEOTIDE SEQUENCE [LARGE SCALE GENOMIC DNA]</scope>
    <source>
        <strain evidence="1 3">NKC5-3</strain>
    </source>
</reference>
<evidence type="ECO:0000313" key="2">
    <source>
        <dbReference type="EMBL" id="QQK75138.1"/>
    </source>
</evidence>
<proteinExistence type="predicted"/>
<organism evidence="1 3">
    <name type="scientific">Salicibibacter cibarius</name>
    <dbReference type="NCBI Taxonomy" id="2743000"/>
    <lineage>
        <taxon>Bacteria</taxon>
        <taxon>Bacillati</taxon>
        <taxon>Bacillota</taxon>
        <taxon>Bacilli</taxon>
        <taxon>Bacillales</taxon>
        <taxon>Bacillaceae</taxon>
        <taxon>Salicibibacter</taxon>
    </lineage>
</organism>
<dbReference type="KEGG" id="scia:HUG15_05650"/>
<dbReference type="EMBL" id="CP054705">
    <property type="protein sequence ID" value="QQK75077.1"/>
    <property type="molecule type" value="Genomic_DNA"/>
</dbReference>
<dbReference type="KEGG" id="scia:HUG15_05315"/>
<gene>
    <name evidence="1" type="ORF">HUG15_05315</name>
    <name evidence="2" type="ORF">HUG15_05650</name>
</gene>
<dbReference type="RefSeq" id="WP_200127656.1">
    <property type="nucleotide sequence ID" value="NZ_CP054705.1"/>
</dbReference>
<dbReference type="Proteomes" id="UP000595823">
    <property type="component" value="Chromosome"/>
</dbReference>
<accession>A0A7T7CAN2</accession>
<name>A0A7T7CAN2_9BACI</name>
<keyword evidence="3" id="KW-1185">Reference proteome</keyword>
<protein>
    <submittedName>
        <fullName evidence="1">Uncharacterized protein</fullName>
    </submittedName>
</protein>
<dbReference type="EMBL" id="CP054705">
    <property type="protein sequence ID" value="QQK75138.1"/>
    <property type="molecule type" value="Genomic_DNA"/>
</dbReference>